<organism evidence="2 3">
    <name type="scientific">Teratosphaeria destructans</name>
    <dbReference type="NCBI Taxonomy" id="418781"/>
    <lineage>
        <taxon>Eukaryota</taxon>
        <taxon>Fungi</taxon>
        <taxon>Dikarya</taxon>
        <taxon>Ascomycota</taxon>
        <taxon>Pezizomycotina</taxon>
        <taxon>Dothideomycetes</taxon>
        <taxon>Dothideomycetidae</taxon>
        <taxon>Mycosphaerellales</taxon>
        <taxon>Teratosphaeriaceae</taxon>
        <taxon>Teratosphaeria</taxon>
    </lineage>
</organism>
<sequence length="125" mass="12519">MAFAVPRVWRLPGPVAQKVGLSVALGLGWLVVVAGTVRAVRIFEGVAREPGRDVGWLRHEYLGCGGGQRRDPLCGDAGAEAGVDAVRPGRGRGSGSAESAAVVGGEAVEVAGVGLGEGESAGGVF</sequence>
<dbReference type="EMBL" id="RIBY02002103">
    <property type="protein sequence ID" value="KAH9825516.1"/>
    <property type="molecule type" value="Genomic_DNA"/>
</dbReference>
<feature type="transmembrane region" description="Helical" evidence="1">
    <location>
        <begin position="20"/>
        <end position="40"/>
    </location>
</feature>
<protein>
    <submittedName>
        <fullName evidence="2">Uncharacterized protein</fullName>
    </submittedName>
</protein>
<gene>
    <name evidence="2" type="ORF">Tdes44962_MAKER10176</name>
</gene>
<reference evidence="2 3" key="2">
    <citation type="journal article" date="2021" name="Curr. Genet.">
        <title>Genetic response to nitrogen starvation in the aggressive Eucalyptus foliar pathogen Teratosphaeria destructans.</title>
        <authorList>
            <person name="Havenga M."/>
            <person name="Wingfield B.D."/>
            <person name="Wingfield M.J."/>
            <person name="Dreyer L.L."/>
            <person name="Roets F."/>
            <person name="Aylward J."/>
        </authorList>
    </citation>
    <scope>NUCLEOTIDE SEQUENCE [LARGE SCALE GENOMIC DNA]</scope>
    <source>
        <strain evidence="2">CMW44962</strain>
    </source>
</reference>
<dbReference type="Proteomes" id="UP001138500">
    <property type="component" value="Unassembled WGS sequence"/>
</dbReference>
<proteinExistence type="predicted"/>
<evidence type="ECO:0000313" key="2">
    <source>
        <dbReference type="EMBL" id="KAH9825516.1"/>
    </source>
</evidence>
<keyword evidence="1" id="KW-1133">Transmembrane helix</keyword>
<comment type="caution">
    <text evidence="2">The sequence shown here is derived from an EMBL/GenBank/DDBJ whole genome shotgun (WGS) entry which is preliminary data.</text>
</comment>
<name>A0A9W7W0E3_9PEZI</name>
<dbReference type="AlphaFoldDB" id="A0A9W7W0E3"/>
<accession>A0A9W7W0E3</accession>
<keyword evidence="1" id="KW-0812">Transmembrane</keyword>
<evidence type="ECO:0000256" key="1">
    <source>
        <dbReference type="SAM" id="Phobius"/>
    </source>
</evidence>
<evidence type="ECO:0000313" key="3">
    <source>
        <dbReference type="Proteomes" id="UP001138500"/>
    </source>
</evidence>
<keyword evidence="1" id="KW-0472">Membrane</keyword>
<reference evidence="2 3" key="1">
    <citation type="journal article" date="2018" name="IMA Fungus">
        <title>IMA Genome-F 10: Nine draft genome sequences of Claviceps purpurea s.lat., including C. arundinis, C. humidiphila, and C. cf. spartinae, pseudomolecules for the pitch canker pathogen Fusarium circinatum, draft genome of Davidsoniella eucalypti, Grosmannia galeiformis, Quambalaria eucalypti, and Teratosphaeria destructans.</title>
        <authorList>
            <person name="Wingfield B.D."/>
            <person name="Liu M."/>
            <person name="Nguyen H.D."/>
            <person name="Lane F.A."/>
            <person name="Morgan S.W."/>
            <person name="De Vos L."/>
            <person name="Wilken P.M."/>
            <person name="Duong T.A."/>
            <person name="Aylward J."/>
            <person name="Coetzee M.P."/>
            <person name="Dadej K."/>
            <person name="De Beer Z.W."/>
            <person name="Findlay W."/>
            <person name="Havenga M."/>
            <person name="Kolarik M."/>
            <person name="Menzies J.G."/>
            <person name="Naidoo K."/>
            <person name="Pochopski O."/>
            <person name="Shoukouhi P."/>
            <person name="Santana Q.C."/>
            <person name="Seifert K.A."/>
            <person name="Soal N."/>
            <person name="Steenkamp E.T."/>
            <person name="Tatham C.T."/>
            <person name="van der Nest M.A."/>
            <person name="Wingfield M.J."/>
        </authorList>
    </citation>
    <scope>NUCLEOTIDE SEQUENCE [LARGE SCALE GENOMIC DNA]</scope>
    <source>
        <strain evidence="2">CMW44962</strain>
    </source>
</reference>
<keyword evidence="3" id="KW-1185">Reference proteome</keyword>